<name>A0AAU7YWA8_9BACT</name>
<protein>
    <submittedName>
        <fullName evidence="1">Uncharacterized protein</fullName>
    </submittedName>
</protein>
<gene>
    <name evidence="1" type="ORF">RBB81_13200</name>
</gene>
<evidence type="ECO:0000313" key="1">
    <source>
        <dbReference type="EMBL" id="XCB20550.1"/>
    </source>
</evidence>
<sequence>MSRQTAVKLSASATDFQQLYEDFEMIIDIEVPALVRGRNPAIERSYDMAVAEQIAQGASSYSAISQSLGISTYLVIKAAKRQNIRPTVRRRVDPFNHPKIDLDRVRGLRKDGMTFANVARELNVSYATLQAVLKHVNSVTGGTFDRTWQRLDPLNHPMVILDRVRELQKAGMTLKKISCELNVRETTLRSVLRQAKSITGETFKRAPQQAGNHPKIDLRKVRELRKAGIIFANIARQFNVSVPTLFKVLQQARAITGETFERTVQPSDPLNHPKVNLNRVRELQKAGKTIKEIAVYFNILPNMLYRLLARARSINGEDFRSRLPLDHSEVDLDRARNLRKAGMSFTKIASELNIPRHRLYCVLRQITLTTGETFDCPMP</sequence>
<dbReference type="AlphaFoldDB" id="A0AAU7YWA8"/>
<dbReference type="EMBL" id="CP132938">
    <property type="protein sequence ID" value="XCB20550.1"/>
    <property type="molecule type" value="Genomic_DNA"/>
</dbReference>
<proteinExistence type="predicted"/>
<reference evidence="1" key="2">
    <citation type="journal article" date="2024" name="Environ. Microbiol.">
        <title>Genome analysis and description of Tunturibacter gen. nov. expands the diversity of Terriglobia in tundra soils.</title>
        <authorList>
            <person name="Messyasz A."/>
            <person name="Mannisto M.K."/>
            <person name="Kerkhof L.J."/>
            <person name="Haggblom M.M."/>
        </authorList>
    </citation>
    <scope>NUCLEOTIDE SEQUENCE</scope>
    <source>
        <strain evidence="1">M8UP39</strain>
    </source>
</reference>
<dbReference type="KEGG" id="tgi:RBB81_13200"/>
<reference evidence="1" key="1">
    <citation type="submission" date="2023-08" db="EMBL/GenBank/DDBJ databases">
        <authorList>
            <person name="Messyasz A."/>
            <person name="Mannisto M.K."/>
            <person name="Kerkhof L.J."/>
            <person name="Haggblom M."/>
        </authorList>
    </citation>
    <scope>NUCLEOTIDE SEQUENCE</scope>
    <source>
        <strain evidence="1">M8UP39</strain>
    </source>
</reference>
<organism evidence="1">
    <name type="scientific">Tunturiibacter gelidiferens</name>
    <dbReference type="NCBI Taxonomy" id="3069689"/>
    <lineage>
        <taxon>Bacteria</taxon>
        <taxon>Pseudomonadati</taxon>
        <taxon>Acidobacteriota</taxon>
        <taxon>Terriglobia</taxon>
        <taxon>Terriglobales</taxon>
        <taxon>Acidobacteriaceae</taxon>
        <taxon>Tunturiibacter</taxon>
    </lineage>
</organism>
<dbReference type="RefSeq" id="WP_353070971.1">
    <property type="nucleotide sequence ID" value="NZ_CP132938.1"/>
</dbReference>
<accession>A0AAU7YWA8</accession>